<reference evidence="3" key="1">
    <citation type="submission" date="2022-06" db="EMBL/GenBank/DDBJ databases">
        <title>Aquibacillus sp. a new bacterium isolated from soil saline samples.</title>
        <authorList>
            <person name="Galisteo C."/>
            <person name="De La Haba R."/>
            <person name="Sanchez-Porro C."/>
            <person name="Ventosa A."/>
        </authorList>
    </citation>
    <scope>NUCLEOTIDE SEQUENCE</scope>
    <source>
        <strain evidence="3">3ASR75-11</strain>
    </source>
</reference>
<dbReference type="Proteomes" id="UP001145050">
    <property type="component" value="Unassembled WGS sequence"/>
</dbReference>
<name>A0A9X3WXP2_9BACI</name>
<proteinExistence type="predicted"/>
<feature type="compositionally biased region" description="Basic and acidic residues" evidence="2">
    <location>
        <begin position="39"/>
        <end position="51"/>
    </location>
</feature>
<dbReference type="GO" id="GO:0042601">
    <property type="term" value="C:endospore-forming forespore"/>
    <property type="evidence" value="ECO:0007669"/>
    <property type="project" value="InterPro"/>
</dbReference>
<dbReference type="RefSeq" id="WP_272437087.1">
    <property type="nucleotide sequence ID" value="NZ_JAMQKB010000012.1"/>
</dbReference>
<keyword evidence="1" id="KW-0749">Sporulation</keyword>
<dbReference type="GO" id="GO:0030436">
    <property type="term" value="P:asexual sporulation"/>
    <property type="evidence" value="ECO:0007669"/>
    <property type="project" value="InterPro"/>
</dbReference>
<organism evidence="3 4">
    <name type="scientific">Terrihalobacillus insolitus</name>
    <dbReference type="NCBI Taxonomy" id="2950438"/>
    <lineage>
        <taxon>Bacteria</taxon>
        <taxon>Bacillati</taxon>
        <taxon>Bacillota</taxon>
        <taxon>Bacilli</taxon>
        <taxon>Bacillales</taxon>
        <taxon>Bacillaceae</taxon>
        <taxon>Terrihalobacillus</taxon>
    </lineage>
</organism>
<evidence type="ECO:0000256" key="2">
    <source>
        <dbReference type="SAM" id="MobiDB-lite"/>
    </source>
</evidence>
<dbReference type="InterPro" id="IPR012611">
    <property type="entry name" value="SASP_SspK"/>
</dbReference>
<comment type="caution">
    <text evidence="3">The sequence shown here is derived from an EMBL/GenBank/DDBJ whole genome shotgun (WGS) entry which is preliminary data.</text>
</comment>
<evidence type="ECO:0000313" key="3">
    <source>
        <dbReference type="EMBL" id="MDC3425279.1"/>
    </source>
</evidence>
<evidence type="ECO:0000256" key="1">
    <source>
        <dbReference type="ARBA" id="ARBA00022969"/>
    </source>
</evidence>
<dbReference type="AlphaFoldDB" id="A0A9X3WXP2"/>
<protein>
    <submittedName>
        <fullName evidence="3">Small, acid-soluble spore protein K</fullName>
    </submittedName>
</protein>
<dbReference type="Pfam" id="PF08176">
    <property type="entry name" value="SspK"/>
    <property type="match status" value="1"/>
</dbReference>
<dbReference type="GO" id="GO:0030435">
    <property type="term" value="P:sporulation resulting in formation of a cellular spore"/>
    <property type="evidence" value="ECO:0007669"/>
    <property type="project" value="UniProtKB-KW"/>
</dbReference>
<gene>
    <name evidence="3" type="ORF">NC797_12280</name>
</gene>
<feature type="region of interest" description="Disordered" evidence="2">
    <location>
        <begin position="1"/>
        <end position="51"/>
    </location>
</feature>
<evidence type="ECO:0000313" key="4">
    <source>
        <dbReference type="Proteomes" id="UP001145050"/>
    </source>
</evidence>
<keyword evidence="4" id="KW-1185">Reference proteome</keyword>
<dbReference type="EMBL" id="JAMQKB010000012">
    <property type="protein sequence ID" value="MDC3425279.1"/>
    <property type="molecule type" value="Genomic_DNA"/>
</dbReference>
<accession>A0A9X3WXP2</accession>
<sequence>MRNKKKDFPEMTMNGEAEGARAKAAYSPRRANGQTNTRPQERMKKSSNRDH</sequence>